<evidence type="ECO:0000313" key="2">
    <source>
        <dbReference type="Proteomes" id="UP000657918"/>
    </source>
</evidence>
<protein>
    <submittedName>
        <fullName evidence="1">Uncharacterized protein</fullName>
    </submittedName>
</protein>
<dbReference type="OrthoDB" id="10597514at2759"/>
<keyword evidence="2" id="KW-1185">Reference proteome</keyword>
<comment type="caution">
    <text evidence="1">The sequence shown here is derived from an EMBL/GenBank/DDBJ whole genome shotgun (WGS) entry which is preliminary data.</text>
</comment>
<organism evidence="1 2">
    <name type="scientific">Salix dunnii</name>
    <dbReference type="NCBI Taxonomy" id="1413687"/>
    <lineage>
        <taxon>Eukaryota</taxon>
        <taxon>Viridiplantae</taxon>
        <taxon>Streptophyta</taxon>
        <taxon>Embryophyta</taxon>
        <taxon>Tracheophyta</taxon>
        <taxon>Spermatophyta</taxon>
        <taxon>Magnoliopsida</taxon>
        <taxon>eudicotyledons</taxon>
        <taxon>Gunneridae</taxon>
        <taxon>Pentapetalae</taxon>
        <taxon>rosids</taxon>
        <taxon>fabids</taxon>
        <taxon>Malpighiales</taxon>
        <taxon>Salicaceae</taxon>
        <taxon>Saliceae</taxon>
        <taxon>Salix</taxon>
    </lineage>
</organism>
<sequence length="326" mass="36559">MLDLAHSTFEPNTDIVQKDFAPPEEEEVEMLGRGHCQWYPSIQLRNCHEHHTKIESIFLIIHTSTFLSLTAKQESTSYSKAVRNKDKTMECSNEACKLAATLFELLYEALELKPEPRRDGLCERTCSSKSLLPSMPVAKIYVPPVHGTPIFNIVDLSQASTMISDTDSCEITPYIYSQARKCRAQGSIRGLLLHSSPYPLTKIYGTIKELLLEDNPPIDYETTVKDFISFYDSKEMDGNFALYTSSCGDSHKITRILAFLVVLIESSFTMSYNMWKSSSDTDQTGGLQVLRDNQRAGVKPIAGSVAVLLQVDSTDRDLGNVFEKTT</sequence>
<reference evidence="1 2" key="1">
    <citation type="submission" date="2020-10" db="EMBL/GenBank/DDBJ databases">
        <title>Plant Genome Project.</title>
        <authorList>
            <person name="Zhang R.-G."/>
        </authorList>
    </citation>
    <scope>NUCLEOTIDE SEQUENCE [LARGE SCALE GENOMIC DNA]</scope>
    <source>
        <strain evidence="1">FAFU-HL-1</strain>
        <tissue evidence="1">Leaf</tissue>
    </source>
</reference>
<name>A0A835JY90_9ROSI</name>
<accession>A0A835JY90</accession>
<gene>
    <name evidence="1" type="ORF">SADUNF_Sadunf08G0135700</name>
</gene>
<evidence type="ECO:0000313" key="1">
    <source>
        <dbReference type="EMBL" id="KAF9677709.1"/>
    </source>
</evidence>
<dbReference type="EMBL" id="JADGMS010000008">
    <property type="protein sequence ID" value="KAF9677709.1"/>
    <property type="molecule type" value="Genomic_DNA"/>
</dbReference>
<dbReference type="Proteomes" id="UP000657918">
    <property type="component" value="Chromosome 8"/>
</dbReference>
<proteinExistence type="predicted"/>
<dbReference type="AlphaFoldDB" id="A0A835JY90"/>